<dbReference type="FunCoup" id="A0A6P5J9M3">
    <property type="interactions" value="903"/>
</dbReference>
<dbReference type="KEGG" id="pcw:110200175"/>
<reference evidence="3" key="1">
    <citation type="submission" date="2025-08" db="UniProtKB">
        <authorList>
            <consortium name="RefSeq"/>
        </authorList>
    </citation>
    <scope>IDENTIFICATION</scope>
    <source>
        <tissue evidence="3">Spleen</tissue>
    </source>
</reference>
<dbReference type="GO" id="GO:0070652">
    <property type="term" value="C:HAUS complex"/>
    <property type="evidence" value="ECO:0007669"/>
    <property type="project" value="TreeGrafter"/>
</dbReference>
<dbReference type="GO" id="GO:0051011">
    <property type="term" value="F:microtubule minus-end binding"/>
    <property type="evidence" value="ECO:0007669"/>
    <property type="project" value="TreeGrafter"/>
</dbReference>
<dbReference type="InParanoid" id="A0A6P5J9M3"/>
<proteinExistence type="predicted"/>
<dbReference type="RefSeq" id="XP_020831012.1">
    <property type="nucleotide sequence ID" value="XM_020975353.1"/>
</dbReference>
<sequence>MDIKCPFLEGLHITELKTIKQLLCSPSIYRLTILEWLFGRLDPPFEELFATFQDPQAEEKILELVRIGHELMLCGPNDQNLIKGYGNVKKQLFFFKQLLDLVRSLGPGCANFSGVENFNNLMKKNEKLLQKLFSSHLQEILDPKLSPLPLDIECHLKTKENLKSRESKVKELSKKLNELTEMLEELREFPALQGKMPSKGSSKMGQAFRLTLILSDFHQLITAFIHVYETEWRKPSKSLAPNINQCGLLFQYMCETLTLYSQELKAVREVIDTSKMVEEIVGQQLEKVYLGRDHYMMILASKMEELRQKHKLFKKPLQKPNESNSGT</sequence>
<keyword evidence="1" id="KW-0175">Coiled coil</keyword>
<dbReference type="Proteomes" id="UP000515140">
    <property type="component" value="Unplaced"/>
</dbReference>
<protein>
    <submittedName>
        <fullName evidence="3">HAUS augmin-like complex subunit 7</fullName>
    </submittedName>
</protein>
<evidence type="ECO:0000256" key="1">
    <source>
        <dbReference type="SAM" id="Coils"/>
    </source>
</evidence>
<evidence type="ECO:0000313" key="3">
    <source>
        <dbReference type="RefSeq" id="XP_020831012.1"/>
    </source>
</evidence>
<dbReference type="AlphaFoldDB" id="A0A6P5J9M3"/>
<keyword evidence="2" id="KW-1185">Reference proteome</keyword>
<dbReference type="GO" id="GO:0031023">
    <property type="term" value="P:microtubule organizing center organization"/>
    <property type="evidence" value="ECO:0007669"/>
    <property type="project" value="TreeGrafter"/>
</dbReference>
<feature type="coiled-coil region" evidence="1">
    <location>
        <begin position="162"/>
        <end position="189"/>
    </location>
</feature>
<dbReference type="InterPro" id="IPR029711">
    <property type="entry name" value="Haus7-like"/>
</dbReference>
<gene>
    <name evidence="3" type="primary">LOC110200175</name>
</gene>
<dbReference type="PANTHER" id="PTHR14352:SF2">
    <property type="entry name" value="HAUS AUGMIN-LIKE COMPLEX SUBUNIT 7"/>
    <property type="match status" value="1"/>
</dbReference>
<dbReference type="GeneID" id="110200175"/>
<accession>A0A6P5J9M3</accession>
<name>A0A6P5J9M3_PHACI</name>
<evidence type="ECO:0000313" key="2">
    <source>
        <dbReference type="Proteomes" id="UP000515140"/>
    </source>
</evidence>
<dbReference type="PANTHER" id="PTHR14352">
    <property type="entry name" value="HAUS AUGMIN-LIKE COMPLEX SUBUNIT 7"/>
    <property type="match status" value="1"/>
</dbReference>
<dbReference type="GO" id="GO:0051225">
    <property type="term" value="P:spindle assembly"/>
    <property type="evidence" value="ECO:0007669"/>
    <property type="project" value="TreeGrafter"/>
</dbReference>
<organism evidence="2 3">
    <name type="scientific">Phascolarctos cinereus</name>
    <name type="common">Koala</name>
    <dbReference type="NCBI Taxonomy" id="38626"/>
    <lineage>
        <taxon>Eukaryota</taxon>
        <taxon>Metazoa</taxon>
        <taxon>Chordata</taxon>
        <taxon>Craniata</taxon>
        <taxon>Vertebrata</taxon>
        <taxon>Euteleostomi</taxon>
        <taxon>Mammalia</taxon>
        <taxon>Metatheria</taxon>
        <taxon>Diprotodontia</taxon>
        <taxon>Phascolarctidae</taxon>
        <taxon>Phascolarctos</taxon>
    </lineage>
</organism>